<dbReference type="SUPFAM" id="SSF55073">
    <property type="entry name" value="Nucleotide cyclase"/>
    <property type="match status" value="1"/>
</dbReference>
<dbReference type="Pfam" id="PF00211">
    <property type="entry name" value="Guanylate_cyc"/>
    <property type="match status" value="1"/>
</dbReference>
<protein>
    <submittedName>
        <fullName evidence="3">Unannotated protein</fullName>
    </submittedName>
</protein>
<dbReference type="InterPro" id="IPR029787">
    <property type="entry name" value="Nucleotide_cyclase"/>
</dbReference>
<reference evidence="3" key="1">
    <citation type="submission" date="2020-05" db="EMBL/GenBank/DDBJ databases">
        <authorList>
            <person name="Chiriac C."/>
            <person name="Salcher M."/>
            <person name="Ghai R."/>
            <person name="Kavagutti S V."/>
        </authorList>
    </citation>
    <scope>NUCLEOTIDE SEQUENCE</scope>
</reference>
<evidence type="ECO:0000259" key="2">
    <source>
        <dbReference type="PROSITE" id="PS50125"/>
    </source>
</evidence>
<name>A0A6J7H9Y2_9ZZZZ</name>
<organism evidence="3">
    <name type="scientific">freshwater metagenome</name>
    <dbReference type="NCBI Taxonomy" id="449393"/>
    <lineage>
        <taxon>unclassified sequences</taxon>
        <taxon>metagenomes</taxon>
        <taxon>ecological metagenomes</taxon>
    </lineage>
</organism>
<dbReference type="PROSITE" id="PS50125">
    <property type="entry name" value="GUANYLATE_CYCLASE_2"/>
    <property type="match status" value="1"/>
</dbReference>
<keyword evidence="1" id="KW-1133">Transmembrane helix</keyword>
<dbReference type="GO" id="GO:0035556">
    <property type="term" value="P:intracellular signal transduction"/>
    <property type="evidence" value="ECO:0007669"/>
    <property type="project" value="InterPro"/>
</dbReference>
<dbReference type="SMART" id="SM00044">
    <property type="entry name" value="CYCc"/>
    <property type="match status" value="1"/>
</dbReference>
<dbReference type="CDD" id="cd07302">
    <property type="entry name" value="CHD"/>
    <property type="match status" value="1"/>
</dbReference>
<dbReference type="PANTHER" id="PTHR43081:SF1">
    <property type="entry name" value="ADENYLATE CYCLASE, TERMINAL-DIFFERENTIATION SPECIFIC"/>
    <property type="match status" value="1"/>
</dbReference>
<keyword evidence="1" id="KW-0472">Membrane</keyword>
<evidence type="ECO:0000313" key="3">
    <source>
        <dbReference type="EMBL" id="CAB4916482.1"/>
    </source>
</evidence>
<feature type="transmembrane region" description="Helical" evidence="1">
    <location>
        <begin position="235"/>
        <end position="254"/>
    </location>
</feature>
<dbReference type="InterPro" id="IPR007890">
    <property type="entry name" value="CHASE2"/>
</dbReference>
<keyword evidence="1" id="KW-0812">Transmembrane</keyword>
<feature type="transmembrane region" description="Helical" evidence="1">
    <location>
        <begin position="294"/>
        <end position="317"/>
    </location>
</feature>
<dbReference type="AlphaFoldDB" id="A0A6J7H9Y2"/>
<sequence length="547" mass="58390">MVGVDAKTFRSRADGGLGERWPFARRRFAQVIDRLVADGAKVIAYDIQFTEPSASQKDDELLVESVAAAGEAGSSVVLATSEVAEDGSTKVFGGDDVVRELGARVGNALIPGGKGSVVRELPYSSDGLTSFAVVAAEEYLGHRVTRREFDAARHYIDFPGPPGTVQLISFADVLFGTFKKGTFTGRTVVVGAVAPSLQDNQPTSTSGSEVMPGPEIQASAMHTIIEDFPVRRTPGWLAVVLTIFFLLLPPLLAVPKFPGLGRRLPVFVAFALSVLVGAGYFGLAVLLFNAGTVLALAAPLIALLVSAIFTLVVVVLLEASDKRRIHALFARFVPEDVVDQVVANADEELRLGGEERVVTVMFSDLRGFTTYSESREPGEVIDILNGYLSEMTDAILDAGGTLITYMGDGIMAVFGAPLDQPDHADRAVRAARDMLVRLADFNRTRVPADQEPFRMGIGLNTGPVISGNVGSERRLEYTTIGDTVNTSSRIEGLTKGSPFQILLADSTVEALAVRPQDLAFHEDVPIRGRSETVRLWGIAGTPSADGA</sequence>
<dbReference type="InterPro" id="IPR001054">
    <property type="entry name" value="A/G_cyclase"/>
</dbReference>
<dbReference type="GO" id="GO:0006171">
    <property type="term" value="P:cAMP biosynthetic process"/>
    <property type="evidence" value="ECO:0007669"/>
    <property type="project" value="TreeGrafter"/>
</dbReference>
<dbReference type="PANTHER" id="PTHR43081">
    <property type="entry name" value="ADENYLATE CYCLASE, TERMINAL-DIFFERENTIATION SPECIFIC-RELATED"/>
    <property type="match status" value="1"/>
</dbReference>
<dbReference type="Gene3D" id="3.30.70.1230">
    <property type="entry name" value="Nucleotide cyclase"/>
    <property type="match status" value="1"/>
</dbReference>
<feature type="transmembrane region" description="Helical" evidence="1">
    <location>
        <begin position="266"/>
        <end position="288"/>
    </location>
</feature>
<dbReference type="SMART" id="SM01080">
    <property type="entry name" value="CHASE2"/>
    <property type="match status" value="1"/>
</dbReference>
<evidence type="ECO:0000256" key="1">
    <source>
        <dbReference type="SAM" id="Phobius"/>
    </source>
</evidence>
<dbReference type="Pfam" id="PF05226">
    <property type="entry name" value="CHASE2"/>
    <property type="match status" value="1"/>
</dbReference>
<accession>A0A6J7H9Y2</accession>
<feature type="domain" description="Guanylate cyclase" evidence="2">
    <location>
        <begin position="359"/>
        <end position="491"/>
    </location>
</feature>
<proteinExistence type="predicted"/>
<gene>
    <name evidence="3" type="ORF">UFOPK3674_00274</name>
</gene>
<dbReference type="EMBL" id="CAFBMX010000001">
    <property type="protein sequence ID" value="CAB4916482.1"/>
    <property type="molecule type" value="Genomic_DNA"/>
</dbReference>
<dbReference type="InterPro" id="IPR050697">
    <property type="entry name" value="Adenylyl/Guanylyl_Cyclase_3/4"/>
</dbReference>